<sequence length="395" mass="44754">MIARIYIWILLGTLLPYLWCFCHELRSSRLARRLLLWLPASVVIGYSGYLALQPNFVPDRPVLVDVWFVVMALFAVPVFVYALFSFVGWCVMKAFKGRRNWGRLIGLVMGLLSVGVFLYGFTYGFRELEVKRFTIAVSQLPASFDGYRIVLFSDFHAGSYYGWRSDLPQRDVDSINAQHPDMICFTGDIQNTRPSELKPYVRMLSSLRAKDGVYSVLGNHDYSYYVKADSLTCLRQEQETRRLEWQMGWHLLLNEHAVVHRGSDSIYVAGTENFKKPAHANVAKALRGIRPGHFVLMLQHIPTQWEDMVPSRINQVYGRKGEVLVAPQLTLSGHTHAGQISVFGLRPTMFAPYDYGLYEREGCQLFTTAGLGGVVPIRVGSTAEIVVITLKRTGG</sequence>
<dbReference type="PANTHER" id="PTHR31302:SF31">
    <property type="entry name" value="PHOSPHODIESTERASE YAEI"/>
    <property type="match status" value="1"/>
</dbReference>
<feature type="transmembrane region" description="Helical" evidence="3">
    <location>
        <begin position="34"/>
        <end position="52"/>
    </location>
</feature>
<dbReference type="InterPro" id="IPR051158">
    <property type="entry name" value="Metallophosphoesterase_sf"/>
</dbReference>
<organism evidence="5 6">
    <name type="scientific">Segatella copri</name>
    <dbReference type="NCBI Taxonomy" id="165179"/>
    <lineage>
        <taxon>Bacteria</taxon>
        <taxon>Pseudomonadati</taxon>
        <taxon>Bacteroidota</taxon>
        <taxon>Bacteroidia</taxon>
        <taxon>Bacteroidales</taxon>
        <taxon>Prevotellaceae</taxon>
        <taxon>Segatella</taxon>
    </lineage>
</organism>
<gene>
    <name evidence="5" type="ORF">F7D20_05550</name>
</gene>
<accession>A0A6A7WAN1</accession>
<evidence type="ECO:0000313" key="6">
    <source>
        <dbReference type="Proteomes" id="UP000384372"/>
    </source>
</evidence>
<dbReference type="Pfam" id="PF00149">
    <property type="entry name" value="Metallophos"/>
    <property type="match status" value="1"/>
</dbReference>
<dbReference type="AlphaFoldDB" id="A0A6A7WAN1"/>
<dbReference type="SUPFAM" id="SSF56300">
    <property type="entry name" value="Metallo-dependent phosphatases"/>
    <property type="match status" value="1"/>
</dbReference>
<dbReference type="GO" id="GO:0016020">
    <property type="term" value="C:membrane"/>
    <property type="evidence" value="ECO:0007669"/>
    <property type="project" value="GOC"/>
</dbReference>
<keyword evidence="3" id="KW-1133">Transmembrane helix</keyword>
<dbReference type="GO" id="GO:0008758">
    <property type="term" value="F:UDP-2,3-diacylglucosamine hydrolase activity"/>
    <property type="evidence" value="ECO:0007669"/>
    <property type="project" value="TreeGrafter"/>
</dbReference>
<dbReference type="PANTHER" id="PTHR31302">
    <property type="entry name" value="TRANSMEMBRANE PROTEIN WITH METALLOPHOSPHOESTERASE DOMAIN-RELATED"/>
    <property type="match status" value="1"/>
</dbReference>
<evidence type="ECO:0000259" key="4">
    <source>
        <dbReference type="Pfam" id="PF00149"/>
    </source>
</evidence>
<keyword evidence="2" id="KW-0378">Hydrolase</keyword>
<feature type="transmembrane region" description="Helical" evidence="3">
    <location>
        <begin position="104"/>
        <end position="125"/>
    </location>
</feature>
<dbReference type="Gene3D" id="3.60.21.10">
    <property type="match status" value="1"/>
</dbReference>
<dbReference type="GO" id="GO:0046872">
    <property type="term" value="F:metal ion binding"/>
    <property type="evidence" value="ECO:0007669"/>
    <property type="project" value="UniProtKB-KW"/>
</dbReference>
<dbReference type="OrthoDB" id="9780884at2"/>
<feature type="transmembrane region" description="Helical" evidence="3">
    <location>
        <begin position="6"/>
        <end position="22"/>
    </location>
</feature>
<name>A0A6A7WAN1_9BACT</name>
<keyword evidence="1" id="KW-0479">Metal-binding</keyword>
<protein>
    <submittedName>
        <fullName evidence="5">Metallophosphoesterase</fullName>
    </submittedName>
</protein>
<proteinExistence type="predicted"/>
<comment type="caution">
    <text evidence="5">The sequence shown here is derived from an EMBL/GenBank/DDBJ whole genome shotgun (WGS) entry which is preliminary data.</text>
</comment>
<evidence type="ECO:0000256" key="1">
    <source>
        <dbReference type="ARBA" id="ARBA00022723"/>
    </source>
</evidence>
<dbReference type="RefSeq" id="WP_158463191.1">
    <property type="nucleotide sequence ID" value="NZ_VZAD01000046.1"/>
</dbReference>
<dbReference type="GO" id="GO:0009245">
    <property type="term" value="P:lipid A biosynthetic process"/>
    <property type="evidence" value="ECO:0007669"/>
    <property type="project" value="TreeGrafter"/>
</dbReference>
<evidence type="ECO:0000313" key="5">
    <source>
        <dbReference type="EMBL" id="MQP11441.1"/>
    </source>
</evidence>
<feature type="transmembrane region" description="Helical" evidence="3">
    <location>
        <begin position="67"/>
        <end position="92"/>
    </location>
</feature>
<keyword evidence="3" id="KW-0472">Membrane</keyword>
<dbReference type="InterPro" id="IPR029052">
    <property type="entry name" value="Metallo-depent_PP-like"/>
</dbReference>
<dbReference type="CDD" id="cd07385">
    <property type="entry name" value="MPP_YkuE_C"/>
    <property type="match status" value="1"/>
</dbReference>
<dbReference type="InterPro" id="IPR004843">
    <property type="entry name" value="Calcineurin-like_PHP"/>
</dbReference>
<keyword evidence="6" id="KW-1185">Reference proteome</keyword>
<feature type="domain" description="Calcineurin-like phosphoesterase" evidence="4">
    <location>
        <begin position="148"/>
        <end position="337"/>
    </location>
</feature>
<dbReference type="Proteomes" id="UP000384372">
    <property type="component" value="Unassembled WGS sequence"/>
</dbReference>
<dbReference type="EMBL" id="VZAD01000046">
    <property type="protein sequence ID" value="MQP11441.1"/>
    <property type="molecule type" value="Genomic_DNA"/>
</dbReference>
<reference evidence="5 6" key="1">
    <citation type="submission" date="2019-09" db="EMBL/GenBank/DDBJ databases">
        <title>Distinct polysaccharide growth profiles of human intestinal Prevotella copri isolates.</title>
        <authorList>
            <person name="Fehlner-Peach H."/>
            <person name="Magnabosco C."/>
            <person name="Raghavan V."/>
            <person name="Scher J.U."/>
            <person name="Tett A."/>
            <person name="Cox L.M."/>
            <person name="Gottsegen C."/>
            <person name="Watters A."/>
            <person name="Wiltshire- Gordon J.D."/>
            <person name="Segata N."/>
            <person name="Bonneau R."/>
            <person name="Littman D.R."/>
        </authorList>
    </citation>
    <scope>NUCLEOTIDE SEQUENCE [LARGE SCALE GENOMIC DNA]</scope>
    <source>
        <strain evidence="6">iAQ1173</strain>
    </source>
</reference>
<evidence type="ECO:0000256" key="2">
    <source>
        <dbReference type="ARBA" id="ARBA00022801"/>
    </source>
</evidence>
<evidence type="ECO:0000256" key="3">
    <source>
        <dbReference type="SAM" id="Phobius"/>
    </source>
</evidence>
<keyword evidence="3" id="KW-0812">Transmembrane</keyword>